<dbReference type="RefSeq" id="WP_218281849.1">
    <property type="nucleotide sequence ID" value="NZ_CP078093.1"/>
</dbReference>
<keyword evidence="2" id="KW-1185">Reference proteome</keyword>
<dbReference type="Proteomes" id="UP000886818">
    <property type="component" value="Chromosome"/>
</dbReference>
<evidence type="ECO:0000313" key="2">
    <source>
        <dbReference type="Proteomes" id="UP000886818"/>
    </source>
</evidence>
<sequence length="186" mass="21979">MEEVNREELILKDSEMELIDTNALEHIEKKSNKSLSVMLEKLLRNDKILPILFYAWINRQEKKSIEPYWTDQLKNIVEKAENLLEVLYALDDYTKDEERYNGTYKQNKPVELLEVIRPHVYGISRQKIDQAIAVNDCLSRLKENKGDLIEVFENITDILEILEIKKGTDMKKTLNKAKEIIQIMKR</sequence>
<evidence type="ECO:0000313" key="1">
    <source>
        <dbReference type="EMBL" id="QXM05149.1"/>
    </source>
</evidence>
<proteinExistence type="predicted"/>
<gene>
    <name evidence="1" type="ORF">KVH43_06995</name>
</gene>
<name>A0ABX8R7Y9_9CLOT</name>
<organism evidence="1 2">
    <name type="scientific">Crassaminicella indica</name>
    <dbReference type="NCBI Taxonomy" id="2855394"/>
    <lineage>
        <taxon>Bacteria</taxon>
        <taxon>Bacillati</taxon>
        <taxon>Bacillota</taxon>
        <taxon>Clostridia</taxon>
        <taxon>Eubacteriales</taxon>
        <taxon>Clostridiaceae</taxon>
        <taxon>Crassaminicella</taxon>
    </lineage>
</organism>
<reference evidence="1" key="1">
    <citation type="submission" date="2021-07" db="EMBL/GenBank/DDBJ databases">
        <title>Complete genome sequence of Crassaminicella sp. 143-21, isolated from a deep-sea hydrothermal vent.</title>
        <authorList>
            <person name="Li X."/>
        </authorList>
    </citation>
    <scope>NUCLEOTIDE SEQUENCE</scope>
    <source>
        <strain evidence="1">143-21</strain>
    </source>
</reference>
<accession>A0ABX8R7Y9</accession>
<dbReference type="EMBL" id="CP078093">
    <property type="protein sequence ID" value="QXM05149.1"/>
    <property type="molecule type" value="Genomic_DNA"/>
</dbReference>
<protein>
    <submittedName>
        <fullName evidence="1">Uncharacterized protein</fullName>
    </submittedName>
</protein>